<feature type="compositionally biased region" description="Polar residues" evidence="1">
    <location>
        <begin position="330"/>
        <end position="347"/>
    </location>
</feature>
<feature type="compositionally biased region" description="Polar residues" evidence="1">
    <location>
        <begin position="220"/>
        <end position="233"/>
    </location>
</feature>
<keyword evidence="3" id="KW-1185">Reference proteome</keyword>
<feature type="compositionally biased region" description="Polar residues" evidence="1">
    <location>
        <begin position="242"/>
        <end position="256"/>
    </location>
</feature>
<gene>
    <name evidence="2" type="ORF">OHK93_000859</name>
</gene>
<dbReference type="AlphaFoldDB" id="A0AA43TSB5"/>
<feature type="region of interest" description="Disordered" evidence="1">
    <location>
        <begin position="461"/>
        <end position="484"/>
    </location>
</feature>
<evidence type="ECO:0000313" key="2">
    <source>
        <dbReference type="EMBL" id="MDI1489661.1"/>
    </source>
</evidence>
<accession>A0AA43TSB5</accession>
<feature type="compositionally biased region" description="Low complexity" evidence="1">
    <location>
        <begin position="203"/>
        <end position="217"/>
    </location>
</feature>
<feature type="region of interest" description="Disordered" evidence="1">
    <location>
        <begin position="192"/>
        <end position="421"/>
    </location>
</feature>
<reference evidence="2" key="1">
    <citation type="journal article" date="2023" name="Genome Biol. Evol.">
        <title>First Whole Genome Sequence and Flow Cytometry Genome Size Data for the Lichen-Forming Fungus Ramalina farinacea (Ascomycota).</title>
        <authorList>
            <person name="Llewellyn T."/>
            <person name="Mian S."/>
            <person name="Hill R."/>
            <person name="Leitch I.J."/>
            <person name="Gaya E."/>
        </authorList>
    </citation>
    <scope>NUCLEOTIDE SEQUENCE</scope>
    <source>
        <strain evidence="2">LIQ254RAFAR</strain>
    </source>
</reference>
<feature type="region of interest" description="Disordered" evidence="1">
    <location>
        <begin position="92"/>
        <end position="138"/>
    </location>
</feature>
<evidence type="ECO:0000256" key="1">
    <source>
        <dbReference type="SAM" id="MobiDB-lite"/>
    </source>
</evidence>
<comment type="caution">
    <text evidence="2">The sequence shown here is derived from an EMBL/GenBank/DDBJ whole genome shotgun (WGS) entry which is preliminary data.</text>
</comment>
<protein>
    <submittedName>
        <fullName evidence="2">Uncharacterized protein</fullName>
    </submittedName>
</protein>
<sequence length="484" mass="52040">MRCTCALKKEHLEPVPEVDLPSPSMPIRRTSSKKPRLAKAGSDNSLTVFANGHHKPIHKHNDSAHQHGIPYKIPIPHSVAGNADVARRSADSLPLLKRKGSPQMDFPSFPEGRRMSRSEHGSPLPRQGDQLPPLDYSFPLNESPSFDDYFPSQYYAPQSEAQPLSAGLSMSPTTDWGSMDLPGGLSAAYNQPSFSTFERPPLTTSSSGTSGGMSSISEFGPQSPSRPELSTTSSDDKGLNRLSCSSFTGPPQTLSPMNFDYVSPTTASPSQLEGSSSAYMAPASASSSRLSHSPANYMQPRKATPPKPQAIPHSQPAMAASNLKERDVNTFVQQTLDNLPSKVTSSLPEPISKNYPQQTIPVDQSRMTTAASFQPASDKQFQKTSASPQPADPGPQTFLQPKSASPPQLEASPSGSHGSEAFERHGLSVHGLQRLAHPDTAIEATGGLQIPQVEEEKHIWAGTVSPSETSFVSQQEVEGNGWQR</sequence>
<feature type="compositionally biased region" description="Basic and acidic residues" evidence="1">
    <location>
        <begin position="111"/>
        <end position="120"/>
    </location>
</feature>
<feature type="compositionally biased region" description="Low complexity" evidence="1">
    <location>
        <begin position="275"/>
        <end position="295"/>
    </location>
</feature>
<feature type="region of interest" description="Disordered" evidence="1">
    <location>
        <begin position="16"/>
        <end position="43"/>
    </location>
</feature>
<name>A0AA43TSB5_9LECA</name>
<feature type="compositionally biased region" description="Polar residues" evidence="1">
    <location>
        <begin position="354"/>
        <end position="388"/>
    </location>
</feature>
<feature type="compositionally biased region" description="Polar residues" evidence="1">
    <location>
        <begin position="464"/>
        <end position="484"/>
    </location>
</feature>
<proteinExistence type="predicted"/>
<feature type="compositionally biased region" description="Polar residues" evidence="1">
    <location>
        <begin position="263"/>
        <end position="274"/>
    </location>
</feature>
<feature type="compositionally biased region" description="Polar residues" evidence="1">
    <location>
        <begin position="397"/>
        <end position="417"/>
    </location>
</feature>
<dbReference type="Proteomes" id="UP001161017">
    <property type="component" value="Unassembled WGS sequence"/>
</dbReference>
<organism evidence="2 3">
    <name type="scientific">Ramalina farinacea</name>
    <dbReference type="NCBI Taxonomy" id="258253"/>
    <lineage>
        <taxon>Eukaryota</taxon>
        <taxon>Fungi</taxon>
        <taxon>Dikarya</taxon>
        <taxon>Ascomycota</taxon>
        <taxon>Pezizomycotina</taxon>
        <taxon>Lecanoromycetes</taxon>
        <taxon>OSLEUM clade</taxon>
        <taxon>Lecanoromycetidae</taxon>
        <taxon>Lecanorales</taxon>
        <taxon>Lecanorineae</taxon>
        <taxon>Ramalinaceae</taxon>
        <taxon>Ramalina</taxon>
    </lineage>
</organism>
<dbReference type="EMBL" id="JAPUFD010000010">
    <property type="protein sequence ID" value="MDI1489661.1"/>
    <property type="molecule type" value="Genomic_DNA"/>
</dbReference>
<evidence type="ECO:0000313" key="3">
    <source>
        <dbReference type="Proteomes" id="UP001161017"/>
    </source>
</evidence>